<dbReference type="EMBL" id="LQRT01000002">
    <property type="protein sequence ID" value="KZS42479.1"/>
    <property type="molecule type" value="Genomic_DNA"/>
</dbReference>
<evidence type="ECO:0000256" key="5">
    <source>
        <dbReference type="SAM" id="Phobius"/>
    </source>
</evidence>
<dbReference type="Pfam" id="PF04191">
    <property type="entry name" value="PEMT"/>
    <property type="match status" value="1"/>
</dbReference>
<evidence type="ECO:0008006" key="8">
    <source>
        <dbReference type="Google" id="ProtNLM"/>
    </source>
</evidence>
<name>A0A162CXC3_9FLAO</name>
<feature type="transmembrane region" description="Helical" evidence="5">
    <location>
        <begin position="110"/>
        <end position="129"/>
    </location>
</feature>
<dbReference type="Gene3D" id="1.20.120.1630">
    <property type="match status" value="1"/>
</dbReference>
<protein>
    <recommendedName>
        <fullName evidence="8">Protein-S-isoprenylcysteine methyltransferase</fullName>
    </recommendedName>
</protein>
<evidence type="ECO:0000256" key="2">
    <source>
        <dbReference type="ARBA" id="ARBA00022692"/>
    </source>
</evidence>
<evidence type="ECO:0000313" key="6">
    <source>
        <dbReference type="EMBL" id="KZS42479.1"/>
    </source>
</evidence>
<evidence type="ECO:0000313" key="7">
    <source>
        <dbReference type="Proteomes" id="UP000076715"/>
    </source>
</evidence>
<accession>A0A162CXC3</accession>
<organism evidence="6 7">
    <name type="scientific">Aquimarina aggregata</name>
    <dbReference type="NCBI Taxonomy" id="1642818"/>
    <lineage>
        <taxon>Bacteria</taxon>
        <taxon>Pseudomonadati</taxon>
        <taxon>Bacteroidota</taxon>
        <taxon>Flavobacteriia</taxon>
        <taxon>Flavobacteriales</taxon>
        <taxon>Flavobacteriaceae</taxon>
        <taxon>Aquimarina</taxon>
    </lineage>
</organism>
<dbReference type="STRING" id="1642818.AWE51_03285"/>
<dbReference type="PANTHER" id="PTHR43847">
    <property type="entry name" value="BLL3993 PROTEIN"/>
    <property type="match status" value="1"/>
</dbReference>
<dbReference type="Proteomes" id="UP000076715">
    <property type="component" value="Unassembled WGS sequence"/>
</dbReference>
<dbReference type="InterPro" id="IPR052527">
    <property type="entry name" value="Metal_cation-efflux_comp"/>
</dbReference>
<evidence type="ECO:0000256" key="1">
    <source>
        <dbReference type="ARBA" id="ARBA00004127"/>
    </source>
</evidence>
<gene>
    <name evidence="6" type="ORF">AWE51_03285</name>
</gene>
<sequence length="158" mass="18259">MYRIAMKLKLKDYMFVGVQGVLFLMYLLMPNVIPFTTGVSLAFFGICLVSIGVVILIIAMLQLHSSISPFPTPKSNATLIQNGIFAYIRHPIYTGILLSTFGYGLFVGSLFKILVMLALYILFHFKSVYEEKRLRLMFDQYAYYQKKTGRFFPRIRLR</sequence>
<evidence type="ECO:0000256" key="3">
    <source>
        <dbReference type="ARBA" id="ARBA00022989"/>
    </source>
</evidence>
<feature type="transmembrane region" description="Helical" evidence="5">
    <location>
        <begin position="41"/>
        <end position="63"/>
    </location>
</feature>
<proteinExistence type="predicted"/>
<reference evidence="6 7" key="1">
    <citation type="submission" date="2016-01" db="EMBL/GenBank/DDBJ databases">
        <title>The draft genome sequence of Aquimarina sp. RZW4-3-2.</title>
        <authorList>
            <person name="Wang Y."/>
        </authorList>
    </citation>
    <scope>NUCLEOTIDE SEQUENCE [LARGE SCALE GENOMIC DNA]</scope>
    <source>
        <strain evidence="6 7">RZW4-3-2</strain>
    </source>
</reference>
<feature type="transmembrane region" description="Helical" evidence="5">
    <location>
        <begin position="12"/>
        <end position="29"/>
    </location>
</feature>
<evidence type="ECO:0000256" key="4">
    <source>
        <dbReference type="ARBA" id="ARBA00023136"/>
    </source>
</evidence>
<dbReference type="PANTHER" id="PTHR43847:SF1">
    <property type="entry name" value="BLL3993 PROTEIN"/>
    <property type="match status" value="1"/>
</dbReference>
<keyword evidence="3 5" id="KW-1133">Transmembrane helix</keyword>
<comment type="caution">
    <text evidence="6">The sequence shown here is derived from an EMBL/GenBank/DDBJ whole genome shotgun (WGS) entry which is preliminary data.</text>
</comment>
<comment type="subcellular location">
    <subcellularLocation>
        <location evidence="1">Endomembrane system</location>
        <topology evidence="1">Multi-pass membrane protein</topology>
    </subcellularLocation>
</comment>
<dbReference type="AlphaFoldDB" id="A0A162CXC3"/>
<keyword evidence="4 5" id="KW-0472">Membrane</keyword>
<dbReference type="GO" id="GO:0012505">
    <property type="term" value="C:endomembrane system"/>
    <property type="evidence" value="ECO:0007669"/>
    <property type="project" value="UniProtKB-SubCell"/>
</dbReference>
<keyword evidence="2 5" id="KW-0812">Transmembrane</keyword>
<keyword evidence="7" id="KW-1185">Reference proteome</keyword>
<dbReference type="InterPro" id="IPR007318">
    <property type="entry name" value="Phopholipid_MeTrfase"/>
</dbReference>